<gene>
    <name evidence="2" type="ORF">AVEN_6562_1</name>
</gene>
<accession>A0A4Y2W707</accession>
<proteinExistence type="predicted"/>
<dbReference type="AlphaFoldDB" id="A0A4Y2W707"/>
<feature type="compositionally biased region" description="Basic and acidic residues" evidence="1">
    <location>
        <begin position="40"/>
        <end position="49"/>
    </location>
</feature>
<comment type="caution">
    <text evidence="2">The sequence shown here is derived from an EMBL/GenBank/DDBJ whole genome shotgun (WGS) entry which is preliminary data.</text>
</comment>
<keyword evidence="3" id="KW-1185">Reference proteome</keyword>
<protein>
    <submittedName>
        <fullName evidence="2">Uncharacterized protein</fullName>
    </submittedName>
</protein>
<reference evidence="2 3" key="1">
    <citation type="journal article" date="2019" name="Sci. Rep.">
        <title>Orb-weaving spider Araneus ventricosus genome elucidates the spidroin gene catalogue.</title>
        <authorList>
            <person name="Kono N."/>
            <person name="Nakamura H."/>
            <person name="Ohtoshi R."/>
            <person name="Moran D.A.P."/>
            <person name="Shinohara A."/>
            <person name="Yoshida Y."/>
            <person name="Fujiwara M."/>
            <person name="Mori M."/>
            <person name="Tomita M."/>
            <person name="Arakawa K."/>
        </authorList>
    </citation>
    <scope>NUCLEOTIDE SEQUENCE [LARGE SCALE GENOMIC DNA]</scope>
</reference>
<feature type="region of interest" description="Disordered" evidence="1">
    <location>
        <begin position="17"/>
        <end position="49"/>
    </location>
</feature>
<organism evidence="2 3">
    <name type="scientific">Araneus ventricosus</name>
    <name type="common">Orbweaver spider</name>
    <name type="synonym">Epeira ventricosa</name>
    <dbReference type="NCBI Taxonomy" id="182803"/>
    <lineage>
        <taxon>Eukaryota</taxon>
        <taxon>Metazoa</taxon>
        <taxon>Ecdysozoa</taxon>
        <taxon>Arthropoda</taxon>
        <taxon>Chelicerata</taxon>
        <taxon>Arachnida</taxon>
        <taxon>Araneae</taxon>
        <taxon>Araneomorphae</taxon>
        <taxon>Entelegynae</taxon>
        <taxon>Araneoidea</taxon>
        <taxon>Araneidae</taxon>
        <taxon>Araneus</taxon>
    </lineage>
</organism>
<evidence type="ECO:0000256" key="1">
    <source>
        <dbReference type="SAM" id="MobiDB-lite"/>
    </source>
</evidence>
<sequence length="49" mass="5039">ILCNSVTAGVVQNSGEVVPAQKSSSSSDHGLKLGCPSQNSHRDTSGREL</sequence>
<dbReference type="EMBL" id="BGPR01055318">
    <property type="protein sequence ID" value="GBO31920.1"/>
    <property type="molecule type" value="Genomic_DNA"/>
</dbReference>
<feature type="compositionally biased region" description="Polar residues" evidence="1">
    <location>
        <begin position="17"/>
        <end position="28"/>
    </location>
</feature>
<name>A0A4Y2W707_ARAVE</name>
<feature type="non-terminal residue" evidence="2">
    <location>
        <position position="1"/>
    </location>
</feature>
<evidence type="ECO:0000313" key="2">
    <source>
        <dbReference type="EMBL" id="GBO31920.1"/>
    </source>
</evidence>
<dbReference type="Proteomes" id="UP000499080">
    <property type="component" value="Unassembled WGS sequence"/>
</dbReference>
<evidence type="ECO:0000313" key="3">
    <source>
        <dbReference type="Proteomes" id="UP000499080"/>
    </source>
</evidence>